<sequence length="77" mass="8838">MDILEIRHGSAAASFPTMLANPTIKITSCIESIKVYPLKAYVRQYCRRVYPKQLVFEYSHLVNHTQNAEFVRATPIP</sequence>
<name>A0AAV2NKE8_9HYME</name>
<accession>A0AAV2NKE8</accession>
<organism evidence="1 2">
    <name type="scientific">Lasius platythorax</name>
    <dbReference type="NCBI Taxonomy" id="488582"/>
    <lineage>
        <taxon>Eukaryota</taxon>
        <taxon>Metazoa</taxon>
        <taxon>Ecdysozoa</taxon>
        <taxon>Arthropoda</taxon>
        <taxon>Hexapoda</taxon>
        <taxon>Insecta</taxon>
        <taxon>Pterygota</taxon>
        <taxon>Neoptera</taxon>
        <taxon>Endopterygota</taxon>
        <taxon>Hymenoptera</taxon>
        <taxon>Apocrita</taxon>
        <taxon>Aculeata</taxon>
        <taxon>Formicoidea</taxon>
        <taxon>Formicidae</taxon>
        <taxon>Formicinae</taxon>
        <taxon>Lasius</taxon>
        <taxon>Lasius</taxon>
    </lineage>
</organism>
<protein>
    <submittedName>
        <fullName evidence="1">Uncharacterized protein</fullName>
    </submittedName>
</protein>
<evidence type="ECO:0000313" key="1">
    <source>
        <dbReference type="EMBL" id="CAL1680195.1"/>
    </source>
</evidence>
<proteinExistence type="predicted"/>
<gene>
    <name evidence="1" type="ORF">LPLAT_LOCUS6261</name>
</gene>
<evidence type="ECO:0000313" key="2">
    <source>
        <dbReference type="Proteomes" id="UP001497644"/>
    </source>
</evidence>
<dbReference type="AlphaFoldDB" id="A0AAV2NKE8"/>
<dbReference type="Proteomes" id="UP001497644">
    <property type="component" value="Chromosome 2"/>
</dbReference>
<dbReference type="EMBL" id="OZ034825">
    <property type="protein sequence ID" value="CAL1680195.1"/>
    <property type="molecule type" value="Genomic_DNA"/>
</dbReference>
<reference evidence="1" key="1">
    <citation type="submission" date="2024-04" db="EMBL/GenBank/DDBJ databases">
        <authorList>
            <consortium name="Molecular Ecology Group"/>
        </authorList>
    </citation>
    <scope>NUCLEOTIDE SEQUENCE</scope>
</reference>
<keyword evidence="2" id="KW-1185">Reference proteome</keyword>